<feature type="compositionally biased region" description="Basic and acidic residues" evidence="3">
    <location>
        <begin position="747"/>
        <end position="781"/>
    </location>
</feature>
<evidence type="ECO:0000313" key="6">
    <source>
        <dbReference type="Proteomes" id="UP000279259"/>
    </source>
</evidence>
<dbReference type="SUPFAM" id="SSF144284">
    <property type="entry name" value="Sec2 N-terminal region"/>
    <property type="match status" value="1"/>
</dbReference>
<feature type="compositionally biased region" description="Basic and acidic residues" evidence="3">
    <location>
        <begin position="62"/>
        <end position="74"/>
    </location>
</feature>
<feature type="coiled-coil region" evidence="2">
    <location>
        <begin position="104"/>
        <end position="195"/>
    </location>
</feature>
<evidence type="ECO:0000259" key="4">
    <source>
        <dbReference type="Pfam" id="PF06428"/>
    </source>
</evidence>
<protein>
    <recommendedName>
        <fullName evidence="4">GDP/GTP exchange factor Sec2 N-terminal domain-containing protein</fullName>
    </recommendedName>
</protein>
<dbReference type="AlphaFoldDB" id="A0A427YMD2"/>
<gene>
    <name evidence="5" type="ORF">EHS25_008616</name>
</gene>
<dbReference type="Pfam" id="PF06428">
    <property type="entry name" value="Sec2p"/>
    <property type="match status" value="1"/>
</dbReference>
<dbReference type="GO" id="GO:0070319">
    <property type="term" value="C:Golgi to plasma membrane transport vesicle"/>
    <property type="evidence" value="ECO:0007669"/>
    <property type="project" value="TreeGrafter"/>
</dbReference>
<feature type="coiled-coil region" evidence="2">
    <location>
        <begin position="232"/>
        <end position="259"/>
    </location>
</feature>
<feature type="compositionally biased region" description="Polar residues" evidence="3">
    <location>
        <begin position="814"/>
        <end position="825"/>
    </location>
</feature>
<organism evidence="5 6">
    <name type="scientific">Saitozyma podzolica</name>
    <dbReference type="NCBI Taxonomy" id="1890683"/>
    <lineage>
        <taxon>Eukaryota</taxon>
        <taxon>Fungi</taxon>
        <taxon>Dikarya</taxon>
        <taxon>Basidiomycota</taxon>
        <taxon>Agaricomycotina</taxon>
        <taxon>Tremellomycetes</taxon>
        <taxon>Tremellales</taxon>
        <taxon>Trimorphomycetaceae</taxon>
        <taxon>Saitozyma</taxon>
    </lineage>
</organism>
<feature type="compositionally biased region" description="Basic and acidic residues" evidence="3">
    <location>
        <begin position="664"/>
        <end position="676"/>
    </location>
</feature>
<dbReference type="GO" id="GO:0051286">
    <property type="term" value="C:cell tip"/>
    <property type="evidence" value="ECO:0007669"/>
    <property type="project" value="TreeGrafter"/>
</dbReference>
<evidence type="ECO:0000256" key="2">
    <source>
        <dbReference type="SAM" id="Coils"/>
    </source>
</evidence>
<keyword evidence="6" id="KW-1185">Reference proteome</keyword>
<reference evidence="5 6" key="1">
    <citation type="submission" date="2018-11" db="EMBL/GenBank/DDBJ databases">
        <title>Genome sequence of Saitozyma podzolica DSM 27192.</title>
        <authorList>
            <person name="Aliyu H."/>
            <person name="Gorte O."/>
            <person name="Ochsenreither K."/>
        </authorList>
    </citation>
    <scope>NUCLEOTIDE SEQUENCE [LARGE SCALE GENOMIC DNA]</scope>
    <source>
        <strain evidence="5 6">DSM 27192</strain>
    </source>
</reference>
<evidence type="ECO:0000256" key="3">
    <source>
        <dbReference type="SAM" id="MobiDB-lite"/>
    </source>
</evidence>
<feature type="region of interest" description="Disordered" evidence="3">
    <location>
        <begin position="1"/>
        <end position="75"/>
    </location>
</feature>
<accession>A0A427YMD2</accession>
<feature type="domain" description="GDP/GTP exchange factor Sec2 N-terminal" evidence="4">
    <location>
        <begin position="133"/>
        <end position="263"/>
    </location>
</feature>
<dbReference type="GO" id="GO:0006887">
    <property type="term" value="P:exocytosis"/>
    <property type="evidence" value="ECO:0007669"/>
    <property type="project" value="TreeGrafter"/>
</dbReference>
<feature type="region of interest" description="Disordered" evidence="3">
    <location>
        <begin position="403"/>
        <end position="422"/>
    </location>
</feature>
<name>A0A427YMD2_9TREE</name>
<feature type="region of interest" description="Disordered" evidence="3">
    <location>
        <begin position="435"/>
        <end position="462"/>
    </location>
</feature>
<feature type="compositionally biased region" description="Basic and acidic residues" evidence="3">
    <location>
        <begin position="21"/>
        <end position="40"/>
    </location>
</feature>
<feature type="compositionally biased region" description="Low complexity" evidence="3">
    <location>
        <begin position="861"/>
        <end position="886"/>
    </location>
</feature>
<proteinExistence type="predicted"/>
<dbReference type="CDD" id="cd21044">
    <property type="entry name" value="Rab11BD_RAB3IP_like"/>
    <property type="match status" value="1"/>
</dbReference>
<dbReference type="Gene3D" id="6.10.140.910">
    <property type="match status" value="1"/>
</dbReference>
<keyword evidence="1 2" id="KW-0175">Coiled coil</keyword>
<dbReference type="InterPro" id="IPR009449">
    <property type="entry name" value="Sec2_N"/>
</dbReference>
<evidence type="ECO:0000313" key="5">
    <source>
        <dbReference type="EMBL" id="RSH92201.1"/>
    </source>
</evidence>
<feature type="compositionally biased region" description="Polar residues" evidence="3">
    <location>
        <begin position="789"/>
        <end position="798"/>
    </location>
</feature>
<evidence type="ECO:0000256" key="1">
    <source>
        <dbReference type="ARBA" id="ARBA00023054"/>
    </source>
</evidence>
<comment type="caution">
    <text evidence="5">The sequence shown here is derived from an EMBL/GenBank/DDBJ whole genome shotgun (WGS) entry which is preliminary data.</text>
</comment>
<dbReference type="STRING" id="1890683.A0A427YMD2"/>
<sequence length="982" mass="104365">MTDEQKQDPPPAEDVGEKEDESVPKEENGAVETATERSEEVNEVEGGSGQEATSLQLENVSDEPKGTVETDPLKPVELLPSPLHLESHPADELHAPDSPTTSLISSLRHQLTLLSDQAQQLNTKLVATISRHADLEDQHFHLQARHSELESSAETLRKEKAVWEESMNTGLYVERDQVREEMQRLAAGLVEEERRRGSAEEGRRQVENDVDDLAASLFDQANTMVAQERLHRVQAEERLKTAEVNLAAAEAAVRDMQQHLQSLPITAISHPTPPSAKPVLPRRYLSSHVPYGEFAVFLHHLRALRPLKQTSKDTFPPPLVTALLAQPFLARAIAEDHDPTLRLDVAPDLSFFTRRTVSQAIVAGDLIIEPVSASTVIATASGAIHEIGCSLCGKPVFPTTVPPSPGASHFGAPPQHPVGRAPSSRFSLKPFFNTTSSPGPSVSPTASPLASPSPSPRPPSSLGSVYIFRVTPKATASAAEKEKDTRSYPLCRSGWCLERLRATCELWHFVRTGIIKVVWHGDDGYVLASEMQSHPAANADTTNKVGATASPARGPTPVQGEPEGSAGVGADSGNTGLGVGDVTRRKSSWGLGFSKSGGWTKAFNRGSTASPPVSPGLNMDRQGSLGAEIEPVDEAKEVKQGDAEAVQEAKEDKEGEAVEPAGEEDVKAEGDQEKPVESLAAPLEIKEKETETETETETENPATHQTEGKTAEDDASSPEGASQSLGPHSSTTSLEADEGFATPEEQEEHRDPIDALEGEKVEAENKPAEDKDESGSAKEGSDPADESAPTPTQSTSGSAPPPVPKRAAARNRASQLDQPSGSTTPAEEGAATPVLDENVSAGSGEPTEPADKSQLDVVDLSEGAEASSSTKSGSESIGAAAGAGADADADANADAEANSASAPRPSTDSQGRPRSMAPPLPPRHPRTPNAQIAVKAKEGPADGETAFLRDGDEAWEAKTWRQVIKLKEDMWRSRVGVRDGES</sequence>
<dbReference type="PANTHER" id="PTHR14430">
    <property type="entry name" value="RABIN3-RELATED"/>
    <property type="match status" value="1"/>
</dbReference>
<dbReference type="Proteomes" id="UP000279259">
    <property type="component" value="Unassembled WGS sequence"/>
</dbReference>
<feature type="region of interest" description="Disordered" evidence="3">
    <location>
        <begin position="538"/>
        <end position="583"/>
    </location>
</feature>
<dbReference type="InterPro" id="IPR040351">
    <property type="entry name" value="RAB3IL/RAB3IP/Sec2"/>
</dbReference>
<feature type="compositionally biased region" description="Low complexity" evidence="3">
    <location>
        <begin position="435"/>
        <end position="450"/>
    </location>
</feature>
<dbReference type="OrthoDB" id="1748564at2759"/>
<feature type="compositionally biased region" description="Basic and acidic residues" evidence="3">
    <location>
        <begin position="636"/>
        <end position="656"/>
    </location>
</feature>
<feature type="region of interest" description="Disordered" evidence="3">
    <location>
        <begin position="600"/>
        <end position="623"/>
    </location>
</feature>
<dbReference type="PANTHER" id="PTHR14430:SF0">
    <property type="entry name" value="SEC2P DOMAIN-CONTAINING PROTEIN"/>
    <property type="match status" value="1"/>
</dbReference>
<feature type="compositionally biased region" description="Polar residues" evidence="3">
    <location>
        <begin position="719"/>
        <end position="734"/>
    </location>
</feature>
<dbReference type="GO" id="GO:0005085">
    <property type="term" value="F:guanyl-nucleotide exchange factor activity"/>
    <property type="evidence" value="ECO:0007669"/>
    <property type="project" value="InterPro"/>
</dbReference>
<feature type="region of interest" description="Disordered" evidence="3">
    <location>
        <begin position="636"/>
        <end position="950"/>
    </location>
</feature>
<dbReference type="EMBL" id="RSCD01000006">
    <property type="protein sequence ID" value="RSH92201.1"/>
    <property type="molecule type" value="Genomic_DNA"/>
</dbReference>